<dbReference type="InterPro" id="IPR006963">
    <property type="entry name" value="Mopterin_OxRdtase_4Fe-4S_dom"/>
</dbReference>
<keyword evidence="3" id="KW-0479">Metal-binding</keyword>
<dbReference type="SMART" id="SM00926">
    <property type="entry name" value="Molybdop_Fe4S4"/>
    <property type="match status" value="1"/>
</dbReference>
<dbReference type="Gene3D" id="3.40.228.10">
    <property type="entry name" value="Dimethylsulfoxide Reductase, domain 2"/>
    <property type="match status" value="1"/>
</dbReference>
<evidence type="ECO:0000256" key="4">
    <source>
        <dbReference type="ARBA" id="ARBA00022729"/>
    </source>
</evidence>
<dbReference type="Gene3D" id="3.40.50.740">
    <property type="match status" value="1"/>
</dbReference>
<dbReference type="GO" id="GO:0046872">
    <property type="term" value="F:metal ion binding"/>
    <property type="evidence" value="ECO:0007669"/>
    <property type="project" value="UniProtKB-KW"/>
</dbReference>
<evidence type="ECO:0000256" key="6">
    <source>
        <dbReference type="ARBA" id="ARBA00023004"/>
    </source>
</evidence>
<dbReference type="Gene3D" id="3.30.2070.10">
    <property type="entry name" value="Formate dehydrogenase/DMSO reductase"/>
    <property type="match status" value="1"/>
</dbReference>
<evidence type="ECO:0000256" key="2">
    <source>
        <dbReference type="ARBA" id="ARBA00022505"/>
    </source>
</evidence>
<evidence type="ECO:0000256" key="5">
    <source>
        <dbReference type="ARBA" id="ARBA00023002"/>
    </source>
</evidence>
<dbReference type="EMBL" id="UINC01017560">
    <property type="protein sequence ID" value="SVA72949.1"/>
    <property type="molecule type" value="Genomic_DNA"/>
</dbReference>
<dbReference type="SUPFAM" id="SSF53706">
    <property type="entry name" value="Formate dehydrogenase/DMSO reductase, domains 1-3"/>
    <property type="match status" value="1"/>
</dbReference>
<dbReference type="GO" id="GO:0016491">
    <property type="term" value="F:oxidoreductase activity"/>
    <property type="evidence" value="ECO:0007669"/>
    <property type="project" value="UniProtKB-KW"/>
</dbReference>
<dbReference type="PROSITE" id="PS51669">
    <property type="entry name" value="4FE4S_MOW_BIS_MGD"/>
    <property type="match status" value="1"/>
</dbReference>
<gene>
    <name evidence="9" type="ORF">METZ01_LOCUS125803</name>
</gene>
<accession>A0A381Y7A2</accession>
<keyword evidence="4" id="KW-0732">Signal</keyword>
<keyword evidence="7" id="KW-0411">Iron-sulfur</keyword>
<reference evidence="9" key="1">
    <citation type="submission" date="2018-05" db="EMBL/GenBank/DDBJ databases">
        <authorList>
            <person name="Lanie J.A."/>
            <person name="Ng W.-L."/>
            <person name="Kazmierczak K.M."/>
            <person name="Andrzejewski T.M."/>
            <person name="Davidsen T.M."/>
            <person name="Wayne K.J."/>
            <person name="Tettelin H."/>
            <person name="Glass J.I."/>
            <person name="Rusch D."/>
            <person name="Podicherti R."/>
            <person name="Tsui H.-C.T."/>
            <person name="Winkler M.E."/>
        </authorList>
    </citation>
    <scope>NUCLEOTIDE SEQUENCE</scope>
</reference>
<feature type="non-terminal residue" evidence="9">
    <location>
        <position position="576"/>
    </location>
</feature>
<evidence type="ECO:0000313" key="9">
    <source>
        <dbReference type="EMBL" id="SVA72949.1"/>
    </source>
</evidence>
<dbReference type="PANTHER" id="PTHR43742">
    <property type="entry name" value="TRIMETHYLAMINE-N-OXIDE REDUCTASE"/>
    <property type="match status" value="1"/>
</dbReference>
<evidence type="ECO:0000256" key="7">
    <source>
        <dbReference type="ARBA" id="ARBA00023014"/>
    </source>
</evidence>
<protein>
    <recommendedName>
        <fullName evidence="8">4Fe-4S Mo/W bis-MGD-type domain-containing protein</fullName>
    </recommendedName>
</protein>
<dbReference type="Gene3D" id="2.20.25.90">
    <property type="entry name" value="ADC-like domains"/>
    <property type="match status" value="1"/>
</dbReference>
<dbReference type="Pfam" id="PF04879">
    <property type="entry name" value="Molybdop_Fe4S4"/>
    <property type="match status" value="1"/>
</dbReference>
<keyword evidence="6" id="KW-0408">Iron</keyword>
<dbReference type="InterPro" id="IPR050612">
    <property type="entry name" value="Prok_Mopterin_Oxidored"/>
</dbReference>
<organism evidence="9">
    <name type="scientific">marine metagenome</name>
    <dbReference type="NCBI Taxonomy" id="408172"/>
    <lineage>
        <taxon>unclassified sequences</taxon>
        <taxon>metagenomes</taxon>
        <taxon>ecological metagenomes</taxon>
    </lineage>
</organism>
<keyword evidence="5" id="KW-0560">Oxidoreductase</keyword>
<dbReference type="InterPro" id="IPR027467">
    <property type="entry name" value="MopterinOxRdtase_cofactor_BS"/>
</dbReference>
<feature type="domain" description="4Fe-4S Mo/W bis-MGD-type" evidence="8">
    <location>
        <begin position="52"/>
        <end position="108"/>
    </location>
</feature>
<sequence>MANVNRRDFFKFVGAGGVGTGAGYLYAELVKRPQELLVPQVVPPEDYSPGLATWYNTVCNQCSGGCGISVRIREGEAKKIEGNPVHPVNQGRLCALGQSGLNALYNPDRLKTPLRNNNEGGFQGIGWEKAIDELAQKLNESRARGQSGRVQLLTGNIRGHVNELIGHFMEWVGVASHMQYDFTRPANLYEANQLTFGQSMLPYYDIRNTHYLLSFGADYLGTWLSPIHNSLGYGHLRQGQTEKRGTCIQVEPRMSLSGANADEWLPAVPGSEGSLALGIANVIANGHYTGADQVEWANALTTYTPSNIARLTGISEADIERIAEEFFTNASLAIAGGAATAGTEGVATHIAVNALNYLAGNVGQKGGVIFNSDPGFVQTSAFEHANYQQMITLAEKMRNNEVDILILHDTNPIFSMPSSSNFQEAMENVPLVVALSGFMDETTAMADLILPTDNYLESWGDDVPEPGVGFSVASISQPVVNRLYDTRPLGDILIDTARMMGAEVNWDSTEAYIQDVWSRIYAQQGGDPLGFDDFWRSALEAGVWGQEAASTNQGATVKPFPVNQLPGVSNKLEGDE</sequence>
<dbReference type="PROSITE" id="PS00551">
    <property type="entry name" value="MOLYBDOPTERIN_PROK_1"/>
    <property type="match status" value="1"/>
</dbReference>
<evidence type="ECO:0000256" key="1">
    <source>
        <dbReference type="ARBA" id="ARBA00022485"/>
    </source>
</evidence>
<keyword evidence="2" id="KW-0500">Molybdenum</keyword>
<dbReference type="Pfam" id="PF00384">
    <property type="entry name" value="Molybdopterin"/>
    <property type="match status" value="1"/>
</dbReference>
<proteinExistence type="predicted"/>
<dbReference type="InterPro" id="IPR006656">
    <property type="entry name" value="Mopterin_OxRdtase"/>
</dbReference>
<dbReference type="AlphaFoldDB" id="A0A381Y7A2"/>
<dbReference type="GO" id="GO:0051539">
    <property type="term" value="F:4 iron, 4 sulfur cluster binding"/>
    <property type="evidence" value="ECO:0007669"/>
    <property type="project" value="UniProtKB-KW"/>
</dbReference>
<dbReference type="PANTHER" id="PTHR43742:SF9">
    <property type="entry name" value="TETRATHIONATE REDUCTASE SUBUNIT A"/>
    <property type="match status" value="1"/>
</dbReference>
<keyword evidence="1" id="KW-0004">4Fe-4S</keyword>
<name>A0A381Y7A2_9ZZZZ</name>
<evidence type="ECO:0000256" key="3">
    <source>
        <dbReference type="ARBA" id="ARBA00022723"/>
    </source>
</evidence>
<evidence type="ECO:0000259" key="8">
    <source>
        <dbReference type="PROSITE" id="PS51669"/>
    </source>
</evidence>